<organism evidence="3 4">
    <name type="scientific">Pycnococcus provasolii</name>
    <dbReference type="NCBI Taxonomy" id="41880"/>
    <lineage>
        <taxon>Eukaryota</taxon>
        <taxon>Viridiplantae</taxon>
        <taxon>Chlorophyta</taxon>
        <taxon>Pseudoscourfieldiophyceae</taxon>
        <taxon>Pseudoscourfieldiales</taxon>
        <taxon>Pycnococcaceae</taxon>
        <taxon>Pycnococcus</taxon>
    </lineage>
</organism>
<keyword evidence="2" id="KW-0472">Membrane</keyword>
<feature type="region of interest" description="Disordered" evidence="1">
    <location>
        <begin position="179"/>
        <end position="258"/>
    </location>
</feature>
<feature type="transmembrane region" description="Helical" evidence="2">
    <location>
        <begin position="86"/>
        <end position="107"/>
    </location>
</feature>
<evidence type="ECO:0000313" key="4">
    <source>
        <dbReference type="Proteomes" id="UP000660262"/>
    </source>
</evidence>
<comment type="caution">
    <text evidence="3">The sequence shown here is derived from an EMBL/GenBank/DDBJ whole genome shotgun (WGS) entry which is preliminary data.</text>
</comment>
<reference evidence="3" key="1">
    <citation type="submission" date="2020-10" db="EMBL/GenBank/DDBJ databases">
        <title>Unveiling of a novel bifunctional photoreceptor, Dualchrome1, isolated from a cosmopolitan green alga.</title>
        <authorList>
            <person name="Suzuki S."/>
            <person name="Kawachi M."/>
        </authorList>
    </citation>
    <scope>NUCLEOTIDE SEQUENCE</scope>
    <source>
        <strain evidence="3">NIES 2893</strain>
    </source>
</reference>
<proteinExistence type="predicted"/>
<keyword evidence="2" id="KW-0812">Transmembrane</keyword>
<dbReference type="EMBL" id="BNJQ01000005">
    <property type="protein sequence ID" value="GHP03198.1"/>
    <property type="molecule type" value="Genomic_DNA"/>
</dbReference>
<keyword evidence="4" id="KW-1185">Reference proteome</keyword>
<gene>
    <name evidence="3" type="ORF">PPROV_000195300</name>
</gene>
<keyword evidence="2" id="KW-1133">Transmembrane helix</keyword>
<evidence type="ECO:0000256" key="1">
    <source>
        <dbReference type="SAM" id="MobiDB-lite"/>
    </source>
</evidence>
<accession>A0A830H920</accession>
<name>A0A830H920_9CHLO</name>
<feature type="transmembrane region" description="Helical" evidence="2">
    <location>
        <begin position="113"/>
        <end position="136"/>
    </location>
</feature>
<evidence type="ECO:0000256" key="2">
    <source>
        <dbReference type="SAM" id="Phobius"/>
    </source>
</evidence>
<feature type="compositionally biased region" description="Low complexity" evidence="1">
    <location>
        <begin position="191"/>
        <end position="220"/>
    </location>
</feature>
<feature type="region of interest" description="Disordered" evidence="1">
    <location>
        <begin position="26"/>
        <end position="52"/>
    </location>
</feature>
<feature type="compositionally biased region" description="Gly residues" evidence="1">
    <location>
        <begin position="237"/>
        <end position="246"/>
    </location>
</feature>
<dbReference type="Proteomes" id="UP000660262">
    <property type="component" value="Unassembled WGS sequence"/>
</dbReference>
<dbReference type="AlphaFoldDB" id="A0A830H920"/>
<evidence type="ECO:0000313" key="3">
    <source>
        <dbReference type="EMBL" id="GHP03198.1"/>
    </source>
</evidence>
<protein>
    <submittedName>
        <fullName evidence="3">Uncharacterized protein</fullName>
    </submittedName>
</protein>
<sequence length="258" mass="26415">MLRAAPLSSCSRRAVVLSVSGTLRNNNRGRVQAPRSLALSHPTPVRGASSRNNNVGTLMALPPCAAARSRRRQVHVQRRVRVVPRAMAGGGGGGGLIPLVLIVLILFTPVGKAILDLSALLFFAPLVLLPLGFLGLQFWAKQNVVTGDCPVCGSNVSGVKNQDFPCLSCGTVLTTESDGTFRRKNPTFDPSGSQSASSPFSSSGSPGGSASQANASSASSRTGGPAQEPGTGRKTWKGGGKGGAGGQTVDVDADVIDI</sequence>